<sequence length="167" mass="19961">MKFQDLDLKNAKLLNPNRHENPKYLLNNKIYRRFDDSMHIFIIKYYLDGFKKYYNNFEFHSDFIIRDFTPSQTSASVKNIQKIKSYFFKCFGDGDLFYPDDFLDASNTISHICIDEEMVCGLLLKRFRLLDSVLVCQKLDISESELKNAIDLCRNFLNYGEIIRLYR</sequence>
<dbReference type="EMBL" id="HM246721">
    <property type="protein sequence ID" value="AEI88193.1"/>
    <property type="molecule type" value="Genomic_DNA"/>
</dbReference>
<accession>H6SUC7</accession>
<name>H6SUC7_9CAUD</name>
<proteinExistence type="predicted"/>
<evidence type="ECO:0000313" key="1">
    <source>
        <dbReference type="EMBL" id="AEI88193.1"/>
    </source>
</evidence>
<reference evidence="1" key="1">
    <citation type="submission" date="2010-05" db="EMBL/GenBank/DDBJ databases">
        <authorList>
            <person name="Carvalho C.A."/>
            <person name="Lingohr E.J."/>
            <person name="Kropinski A.M."/>
            <person name="Azeredo J.C."/>
        </authorList>
    </citation>
    <scope>NUCLEOTIDE SEQUENCE</scope>
</reference>
<protein>
    <submittedName>
        <fullName evidence="1">Uncharacterized protein</fullName>
    </submittedName>
</protein>
<reference evidence="1" key="2">
    <citation type="journal article" date="2012" name="Virol. J.">
        <title>The genome and proteome of a Campylobacter coli bacteriophage vB_CcoM-IBB_35 reveal unusual features.</title>
        <authorList>
            <person name="Carvalho C.M."/>
            <person name="Kropinski A.M."/>
            <person name="Lingohr E.J."/>
            <person name="Santos S.B."/>
            <person name="King J."/>
            <person name="Azeredo J."/>
        </authorList>
    </citation>
    <scope>NUCLEOTIDE SEQUENCE</scope>
</reference>
<organism evidence="1">
    <name type="scientific">Campylobacter virus IBB35</name>
    <dbReference type="NCBI Taxonomy" id="1006972"/>
    <lineage>
        <taxon>Viruses</taxon>
        <taxon>Duplodnaviria</taxon>
        <taxon>Heunggongvirae</taxon>
        <taxon>Uroviricota</taxon>
        <taxon>Caudoviricetes</taxon>
        <taxon>Connertonviridae</taxon>
        <taxon>Firehammervirus</taxon>
    </lineage>
</organism>